<comment type="similarity">
    <text evidence="2">Belongs to the sulfatase family.</text>
</comment>
<name>A0AA37WBU7_9BACT</name>
<organism evidence="10 11">
    <name type="scientific">Portibacter lacus</name>
    <dbReference type="NCBI Taxonomy" id="1099794"/>
    <lineage>
        <taxon>Bacteria</taxon>
        <taxon>Pseudomonadati</taxon>
        <taxon>Bacteroidota</taxon>
        <taxon>Saprospiria</taxon>
        <taxon>Saprospirales</taxon>
        <taxon>Haliscomenobacteraceae</taxon>
        <taxon>Portibacter</taxon>
    </lineage>
</organism>
<dbReference type="FunFam" id="3.40.720.10:FF:000023">
    <property type="entry name" value="Arylsulfatase A"/>
    <property type="match status" value="1"/>
</dbReference>
<gene>
    <name evidence="10" type="primary">arsA_1</name>
    <name evidence="10" type="ORF">GCM10007940_00030</name>
</gene>
<dbReference type="Gene3D" id="3.40.720.10">
    <property type="entry name" value="Alkaline Phosphatase, subunit A"/>
    <property type="match status" value="1"/>
</dbReference>
<evidence type="ECO:0000256" key="2">
    <source>
        <dbReference type="ARBA" id="ARBA00008779"/>
    </source>
</evidence>
<feature type="chain" id="PRO_5041248074" evidence="8">
    <location>
        <begin position="20"/>
        <end position="466"/>
    </location>
</feature>
<evidence type="ECO:0000256" key="3">
    <source>
        <dbReference type="ARBA" id="ARBA00022723"/>
    </source>
</evidence>
<evidence type="ECO:0000256" key="4">
    <source>
        <dbReference type="ARBA" id="ARBA00022729"/>
    </source>
</evidence>
<keyword evidence="5" id="KW-0378">Hydrolase</keyword>
<reference evidence="10" key="2">
    <citation type="submission" date="2023-01" db="EMBL/GenBank/DDBJ databases">
        <title>Draft genome sequence of Portibacter lacus strain NBRC 108769.</title>
        <authorList>
            <person name="Sun Q."/>
            <person name="Mori K."/>
        </authorList>
    </citation>
    <scope>NUCLEOTIDE SEQUENCE</scope>
    <source>
        <strain evidence="10">NBRC 108769</strain>
    </source>
</reference>
<dbReference type="GO" id="GO:0046872">
    <property type="term" value="F:metal ion binding"/>
    <property type="evidence" value="ECO:0007669"/>
    <property type="project" value="UniProtKB-KW"/>
</dbReference>
<evidence type="ECO:0000256" key="6">
    <source>
        <dbReference type="ARBA" id="ARBA00022837"/>
    </source>
</evidence>
<dbReference type="Gene3D" id="3.30.1120.10">
    <property type="match status" value="1"/>
</dbReference>
<evidence type="ECO:0000313" key="11">
    <source>
        <dbReference type="Proteomes" id="UP001156666"/>
    </source>
</evidence>
<evidence type="ECO:0000256" key="7">
    <source>
        <dbReference type="ARBA" id="ARBA00023180"/>
    </source>
</evidence>
<protein>
    <submittedName>
        <fullName evidence="10">Arylsulfatase</fullName>
    </submittedName>
</protein>
<dbReference type="AlphaFoldDB" id="A0AA37WBU7"/>
<evidence type="ECO:0000313" key="10">
    <source>
        <dbReference type="EMBL" id="GLR15388.1"/>
    </source>
</evidence>
<dbReference type="InterPro" id="IPR050738">
    <property type="entry name" value="Sulfatase"/>
</dbReference>
<feature type="signal peptide" evidence="8">
    <location>
        <begin position="1"/>
        <end position="19"/>
    </location>
</feature>
<dbReference type="Pfam" id="PF14707">
    <property type="entry name" value="Sulfatase_C"/>
    <property type="match status" value="1"/>
</dbReference>
<dbReference type="InterPro" id="IPR017850">
    <property type="entry name" value="Alkaline_phosphatase_core_sf"/>
</dbReference>
<evidence type="ECO:0000259" key="9">
    <source>
        <dbReference type="Pfam" id="PF00884"/>
    </source>
</evidence>
<comment type="caution">
    <text evidence="10">The sequence shown here is derived from an EMBL/GenBank/DDBJ whole genome shotgun (WGS) entry which is preliminary data.</text>
</comment>
<keyword evidence="7" id="KW-0325">Glycoprotein</keyword>
<dbReference type="InterPro" id="IPR024607">
    <property type="entry name" value="Sulfatase_CS"/>
</dbReference>
<comment type="cofactor">
    <cofactor evidence="1">
        <name>Ca(2+)</name>
        <dbReference type="ChEBI" id="CHEBI:29108"/>
    </cofactor>
</comment>
<dbReference type="Proteomes" id="UP001156666">
    <property type="component" value="Unassembled WGS sequence"/>
</dbReference>
<dbReference type="PANTHER" id="PTHR42693:SF53">
    <property type="entry name" value="ENDO-4-O-SULFATASE"/>
    <property type="match status" value="1"/>
</dbReference>
<dbReference type="EMBL" id="BSOH01000001">
    <property type="protein sequence ID" value="GLR15388.1"/>
    <property type="molecule type" value="Genomic_DNA"/>
</dbReference>
<reference evidence="10" key="1">
    <citation type="journal article" date="2014" name="Int. J. Syst. Evol. Microbiol.">
        <title>Complete genome sequence of Corynebacterium casei LMG S-19264T (=DSM 44701T), isolated from a smear-ripened cheese.</title>
        <authorList>
            <consortium name="US DOE Joint Genome Institute (JGI-PGF)"/>
            <person name="Walter F."/>
            <person name="Albersmeier A."/>
            <person name="Kalinowski J."/>
            <person name="Ruckert C."/>
        </authorList>
    </citation>
    <scope>NUCLEOTIDE SEQUENCE</scope>
    <source>
        <strain evidence="10">NBRC 108769</strain>
    </source>
</reference>
<dbReference type="Pfam" id="PF00884">
    <property type="entry name" value="Sulfatase"/>
    <property type="match status" value="1"/>
</dbReference>
<dbReference type="PANTHER" id="PTHR42693">
    <property type="entry name" value="ARYLSULFATASE FAMILY MEMBER"/>
    <property type="match status" value="1"/>
</dbReference>
<dbReference type="InterPro" id="IPR000917">
    <property type="entry name" value="Sulfatase_N"/>
</dbReference>
<evidence type="ECO:0000256" key="1">
    <source>
        <dbReference type="ARBA" id="ARBA00001913"/>
    </source>
</evidence>
<dbReference type="RefSeq" id="WP_235292283.1">
    <property type="nucleotide sequence ID" value="NZ_BSOH01000001.1"/>
</dbReference>
<sequence>MKFFLSAFIWAICFVQAFAQTTPNFIIIFCDDLGYGDLSSFGNPTISTPNLDRMAAEGQKWTQFYVADPVCTPSRAGLLTGRYPIRSGMTSKKRAVFFPDSALGLHSDEVTIAETLKTKNYTTAAIGKWHLGHLPQYLPTRQGFDYFYGIPYSNDMDAKKDTWRKYGELIKDPYAEWEVTDYDVPLIENEKVIERPVDQTTITKRYTDKSIEFIKENADKPFFLYLAHSMPHIPLFVSKDFKGVSKRGTYGDVIEEIDYNVGRLLQTIRDLDLEENTIVLFTSDNGPWLSYKSHGGSAGPLRAGKGTTFEGGQRVPTIFWGPGNVEPGMITELGSTLDILTTFASITDIPLSEDLTIDSYDLSEVLKNKQASPRDEFFYWTRGEIYAVRKGPWKLHIKQRKEVNYGEALEMKSLELFQLESDIGERYNVADKYPEIVEELNDMITKHVATTANAREDQLIAKIKAE</sequence>
<evidence type="ECO:0000256" key="5">
    <source>
        <dbReference type="ARBA" id="ARBA00022801"/>
    </source>
</evidence>
<evidence type="ECO:0000256" key="8">
    <source>
        <dbReference type="SAM" id="SignalP"/>
    </source>
</evidence>
<keyword evidence="4 8" id="KW-0732">Signal</keyword>
<keyword evidence="3" id="KW-0479">Metal-binding</keyword>
<dbReference type="GO" id="GO:0004065">
    <property type="term" value="F:arylsulfatase activity"/>
    <property type="evidence" value="ECO:0007669"/>
    <property type="project" value="TreeGrafter"/>
</dbReference>
<keyword evidence="11" id="KW-1185">Reference proteome</keyword>
<dbReference type="SUPFAM" id="SSF53649">
    <property type="entry name" value="Alkaline phosphatase-like"/>
    <property type="match status" value="1"/>
</dbReference>
<dbReference type="PROSITE" id="PS00523">
    <property type="entry name" value="SULFATASE_1"/>
    <property type="match status" value="1"/>
</dbReference>
<proteinExistence type="inferred from homology"/>
<feature type="domain" description="Sulfatase N-terminal" evidence="9">
    <location>
        <begin position="23"/>
        <end position="349"/>
    </location>
</feature>
<accession>A0AA37WBU7</accession>
<dbReference type="CDD" id="cd16026">
    <property type="entry name" value="GALNS_like"/>
    <property type="match status" value="1"/>
</dbReference>
<keyword evidence="6" id="KW-0106">Calcium</keyword>